<dbReference type="AlphaFoldDB" id="A0A2W5TU63"/>
<evidence type="ECO:0000313" key="2">
    <source>
        <dbReference type="Proteomes" id="UP000249061"/>
    </source>
</evidence>
<dbReference type="PROSITE" id="PS01332">
    <property type="entry name" value="HTH_RRF2_1"/>
    <property type="match status" value="1"/>
</dbReference>
<dbReference type="GO" id="GO:0005829">
    <property type="term" value="C:cytosol"/>
    <property type="evidence" value="ECO:0007669"/>
    <property type="project" value="TreeGrafter"/>
</dbReference>
<evidence type="ECO:0000313" key="1">
    <source>
        <dbReference type="EMBL" id="PZR17587.1"/>
    </source>
</evidence>
<proteinExistence type="predicted"/>
<dbReference type="PANTHER" id="PTHR33221">
    <property type="entry name" value="WINGED HELIX-TURN-HELIX TRANSCRIPTIONAL REGULATOR, RRF2 FAMILY"/>
    <property type="match status" value="1"/>
</dbReference>
<organism evidence="1 2">
    <name type="scientific">Archangium gephyra</name>
    <dbReference type="NCBI Taxonomy" id="48"/>
    <lineage>
        <taxon>Bacteria</taxon>
        <taxon>Pseudomonadati</taxon>
        <taxon>Myxococcota</taxon>
        <taxon>Myxococcia</taxon>
        <taxon>Myxococcales</taxon>
        <taxon>Cystobacterineae</taxon>
        <taxon>Archangiaceae</taxon>
        <taxon>Archangium</taxon>
    </lineage>
</organism>
<dbReference type="InterPro" id="IPR030489">
    <property type="entry name" value="TR_Rrf2-type_CS"/>
</dbReference>
<accession>A0A2W5TU63</accession>
<reference evidence="1 2" key="1">
    <citation type="submission" date="2017-08" db="EMBL/GenBank/DDBJ databases">
        <title>Infants hospitalized years apart are colonized by the same room-sourced microbial strains.</title>
        <authorList>
            <person name="Brooks B."/>
            <person name="Olm M.R."/>
            <person name="Firek B.A."/>
            <person name="Baker R."/>
            <person name="Thomas B.C."/>
            <person name="Morowitz M.J."/>
            <person name="Banfield J.F."/>
        </authorList>
    </citation>
    <scope>NUCLEOTIDE SEQUENCE [LARGE SCALE GENOMIC DNA]</scope>
    <source>
        <strain evidence="1">S2_003_000_R2_14</strain>
    </source>
</reference>
<dbReference type="Proteomes" id="UP000249061">
    <property type="component" value="Unassembled WGS sequence"/>
</dbReference>
<protein>
    <submittedName>
        <fullName evidence="1">Rrf2 family transcriptional regulator</fullName>
    </submittedName>
</protein>
<dbReference type="InterPro" id="IPR036390">
    <property type="entry name" value="WH_DNA-bd_sf"/>
</dbReference>
<gene>
    <name evidence="1" type="ORF">DI536_04540</name>
</gene>
<dbReference type="PANTHER" id="PTHR33221:SF15">
    <property type="entry name" value="HTH-TYPE TRANSCRIPTIONAL REGULATOR YWGB-RELATED"/>
    <property type="match status" value="1"/>
</dbReference>
<name>A0A2W5TU63_9BACT</name>
<comment type="caution">
    <text evidence="1">The sequence shown here is derived from an EMBL/GenBank/DDBJ whole genome shotgun (WGS) entry which is preliminary data.</text>
</comment>
<dbReference type="NCBIfam" id="TIGR00738">
    <property type="entry name" value="rrf2_super"/>
    <property type="match status" value="1"/>
</dbReference>
<sequence>MQHAFQISRKIEYGTRAMLFLASLPDGMTTSFREIARQMSVPEEFLAKILKTLVKASLVRSTRGARGGYALARPASQISFLEVIEAVEGPVSVNVCMEKDHGGCVFTGNCTMFSVWQQGQAAMLDVYRSTRLDKLAMRSLTHRSPLVRLNAPDAEAKV</sequence>
<dbReference type="Pfam" id="PF02082">
    <property type="entry name" value="Rrf2"/>
    <property type="match status" value="1"/>
</dbReference>
<dbReference type="Gene3D" id="1.10.10.10">
    <property type="entry name" value="Winged helix-like DNA-binding domain superfamily/Winged helix DNA-binding domain"/>
    <property type="match status" value="1"/>
</dbReference>
<dbReference type="InterPro" id="IPR000944">
    <property type="entry name" value="Tscrpt_reg_Rrf2"/>
</dbReference>
<dbReference type="PROSITE" id="PS51197">
    <property type="entry name" value="HTH_RRF2_2"/>
    <property type="match status" value="1"/>
</dbReference>
<dbReference type="EMBL" id="QFQP01000002">
    <property type="protein sequence ID" value="PZR17587.1"/>
    <property type="molecule type" value="Genomic_DNA"/>
</dbReference>
<dbReference type="SUPFAM" id="SSF46785">
    <property type="entry name" value="Winged helix' DNA-binding domain"/>
    <property type="match status" value="1"/>
</dbReference>
<dbReference type="InterPro" id="IPR036388">
    <property type="entry name" value="WH-like_DNA-bd_sf"/>
</dbReference>
<dbReference type="GO" id="GO:0003700">
    <property type="term" value="F:DNA-binding transcription factor activity"/>
    <property type="evidence" value="ECO:0007669"/>
    <property type="project" value="TreeGrafter"/>
</dbReference>